<dbReference type="AlphaFoldDB" id="A0A510KI56"/>
<comment type="similarity">
    <text evidence="1">Belongs to the 'phage' integrase family.</text>
</comment>
<reference evidence="5 6" key="1">
    <citation type="submission" date="2019-07" db="EMBL/GenBank/DDBJ databases">
        <title>Complete Genome Sequence of Leptotrichia wadei Strain JMUB3934.</title>
        <authorList>
            <person name="Watanabe S."/>
            <person name="Cui L."/>
        </authorList>
    </citation>
    <scope>NUCLEOTIDE SEQUENCE [LARGE SCALE GENOMIC DNA]</scope>
    <source>
        <strain evidence="5 6">JMUB3934</strain>
    </source>
</reference>
<name>A0A510KI56_9FUSO</name>
<proteinExistence type="inferred from homology"/>
<accession>A0A510KI56</accession>
<dbReference type="GO" id="GO:0006310">
    <property type="term" value="P:DNA recombination"/>
    <property type="evidence" value="ECO:0007669"/>
    <property type="project" value="UniProtKB-KW"/>
</dbReference>
<dbReference type="RefSeq" id="WP_146964255.1">
    <property type="nucleotide sequence ID" value="NZ_AP019835.1"/>
</dbReference>
<evidence type="ECO:0000256" key="2">
    <source>
        <dbReference type="ARBA" id="ARBA00023125"/>
    </source>
</evidence>
<evidence type="ECO:0000256" key="3">
    <source>
        <dbReference type="ARBA" id="ARBA00023172"/>
    </source>
</evidence>
<evidence type="ECO:0000259" key="4">
    <source>
        <dbReference type="PROSITE" id="PS51898"/>
    </source>
</evidence>
<dbReference type="InterPro" id="IPR013762">
    <property type="entry name" value="Integrase-like_cat_sf"/>
</dbReference>
<dbReference type="InterPro" id="IPR011010">
    <property type="entry name" value="DNA_brk_join_enz"/>
</dbReference>
<dbReference type="PROSITE" id="PS51898">
    <property type="entry name" value="TYR_RECOMBINASE"/>
    <property type="match status" value="1"/>
</dbReference>
<protein>
    <submittedName>
        <fullName evidence="5">Site-specific recombinase, phage integrase family</fullName>
    </submittedName>
</protein>
<gene>
    <name evidence="5" type="ORF">JMUB3934_1051</name>
</gene>
<dbReference type="CDD" id="cd00796">
    <property type="entry name" value="INT_Rci_Hp1_C"/>
    <property type="match status" value="1"/>
</dbReference>
<dbReference type="GO" id="GO:0015074">
    <property type="term" value="P:DNA integration"/>
    <property type="evidence" value="ECO:0007669"/>
    <property type="project" value="InterPro"/>
</dbReference>
<dbReference type="InterPro" id="IPR010998">
    <property type="entry name" value="Integrase_recombinase_N"/>
</dbReference>
<evidence type="ECO:0000313" key="6">
    <source>
        <dbReference type="Proteomes" id="UP000321501"/>
    </source>
</evidence>
<dbReference type="PANTHER" id="PTHR30349">
    <property type="entry name" value="PHAGE INTEGRASE-RELATED"/>
    <property type="match status" value="1"/>
</dbReference>
<dbReference type="Proteomes" id="UP000321501">
    <property type="component" value="Chromosome"/>
</dbReference>
<evidence type="ECO:0000256" key="1">
    <source>
        <dbReference type="ARBA" id="ARBA00008857"/>
    </source>
</evidence>
<feature type="domain" description="Tyr recombinase" evidence="4">
    <location>
        <begin position="169"/>
        <end position="340"/>
    </location>
</feature>
<dbReference type="GO" id="GO:0003677">
    <property type="term" value="F:DNA binding"/>
    <property type="evidence" value="ECO:0007669"/>
    <property type="project" value="UniProtKB-KW"/>
</dbReference>
<dbReference type="Gene3D" id="1.10.443.10">
    <property type="entry name" value="Intergrase catalytic core"/>
    <property type="match status" value="1"/>
</dbReference>
<dbReference type="EMBL" id="AP019835">
    <property type="protein sequence ID" value="BBM49755.1"/>
    <property type="molecule type" value="Genomic_DNA"/>
</dbReference>
<keyword evidence="2" id="KW-0238">DNA-binding</keyword>
<dbReference type="PANTHER" id="PTHR30349:SF41">
    <property type="entry name" value="INTEGRASE_RECOMBINASE PROTEIN MJ0367-RELATED"/>
    <property type="match status" value="1"/>
</dbReference>
<evidence type="ECO:0000313" key="5">
    <source>
        <dbReference type="EMBL" id="BBM49755.1"/>
    </source>
</evidence>
<dbReference type="Gene3D" id="1.10.150.130">
    <property type="match status" value="1"/>
</dbReference>
<sequence>MKIRNPNGYGSVIRLRGKRRKPFAVRVTTHWDKTGKQQYKYIGYYKTQKEANQQLFYYNENPYNIDVQNVTFAEVYDKWKKEKFDTVGHSSQLGYIAAFKTCESLHQIRFVDLKSSNLQEIVGNPEIKHGSKRKIKVLFNQLYAYAMKNDIISKDYSKYIDIGKNTEESTRKPFTNKEIERLWDLLDENDWIDTILILIYTGFRIGELLEIKNSDIDLKDKIIKGGLKTEAGKDRLVPIHSKILKLVKNRMNPKNEYLIVNFKGEQMKYDNYYREKFKPIMEELGMNHKPHDTRHTFATLLSNADANKTSVKKLIGHNSYTTTEKFYTHKDIEELRKAVEKI</sequence>
<organism evidence="5 6">
    <name type="scientific">Leptotrichia wadei</name>
    <dbReference type="NCBI Taxonomy" id="157687"/>
    <lineage>
        <taxon>Bacteria</taxon>
        <taxon>Fusobacteriati</taxon>
        <taxon>Fusobacteriota</taxon>
        <taxon>Fusobacteriia</taxon>
        <taxon>Fusobacteriales</taxon>
        <taxon>Leptotrichiaceae</taxon>
        <taxon>Leptotrichia</taxon>
    </lineage>
</organism>
<dbReference type="SUPFAM" id="SSF56349">
    <property type="entry name" value="DNA breaking-rejoining enzymes"/>
    <property type="match status" value="1"/>
</dbReference>
<keyword evidence="3" id="KW-0233">DNA recombination</keyword>
<dbReference type="Pfam" id="PF00589">
    <property type="entry name" value="Phage_integrase"/>
    <property type="match status" value="1"/>
</dbReference>
<dbReference type="InterPro" id="IPR050090">
    <property type="entry name" value="Tyrosine_recombinase_XerCD"/>
</dbReference>
<dbReference type="InterPro" id="IPR002104">
    <property type="entry name" value="Integrase_catalytic"/>
</dbReference>